<feature type="compositionally biased region" description="Polar residues" evidence="1">
    <location>
        <begin position="219"/>
        <end position="238"/>
    </location>
</feature>
<comment type="caution">
    <text evidence="2">The sequence shown here is derived from an EMBL/GenBank/DDBJ whole genome shotgun (WGS) entry which is preliminary data.</text>
</comment>
<feature type="compositionally biased region" description="Basic and acidic residues" evidence="1">
    <location>
        <begin position="269"/>
        <end position="282"/>
    </location>
</feature>
<dbReference type="OrthoDB" id="69229at2759"/>
<protein>
    <submittedName>
        <fullName evidence="2">Uncharacterized protein</fullName>
    </submittedName>
</protein>
<feature type="compositionally biased region" description="Low complexity" evidence="1">
    <location>
        <begin position="348"/>
        <end position="360"/>
    </location>
</feature>
<dbReference type="PANTHER" id="PTHR21402">
    <property type="entry name" value="GAMETOCYTE SPECIFIC FACTOR 1-RELATED"/>
    <property type="match status" value="1"/>
</dbReference>
<feature type="compositionally biased region" description="Polar residues" evidence="1">
    <location>
        <begin position="396"/>
        <end position="405"/>
    </location>
</feature>
<sequence length="439" mass="50039">MQKGDDHERLGPDLRALRFECPRLAEGVSWLGAQLGVLYGEGNGRFFAVAAVKEAVLRMGYHLTVGVGDGFVGGRDGQAGANGGAAEKGSDAGVLWQALFSSPRLLPPSLRCMRGFPWRRRSSHCVLHALQNISFYLTCLFLCSSEKESGRAKTKEDLLAEERDYKRRRQSYRGKKTKRNTTEILRDIIDEHMEEIKLAGGIGCLVGAPDDIVQNMLKSNSRGDTYQGNSDATDSSSYDKAALGSWSPSCENLPHADSLGRVSSRSHGKRDSYKSMRYETHGSRYQNLSDHENRWNKESERESDQSYLNHNDSRRHRRNSNDDRKYAYKHKNDTSEDSYYRFEPNDCTTRSTRSQRSSVTEYEHMLGAHSNRSRTSQKRHSSVSVTQDEFSDRYDPQSTYSNEDPPTNMLCDVTEGKREMYHDEVHRHGHHERKRDHHC</sequence>
<name>A0A5J9TR11_9POAL</name>
<dbReference type="EMBL" id="RWGY01000031">
    <property type="protein sequence ID" value="TVU13782.1"/>
    <property type="molecule type" value="Genomic_DNA"/>
</dbReference>
<reference evidence="2 3" key="1">
    <citation type="journal article" date="2019" name="Sci. Rep.">
        <title>A high-quality genome of Eragrostis curvula grass provides insights into Poaceae evolution and supports new strategies to enhance forage quality.</title>
        <authorList>
            <person name="Carballo J."/>
            <person name="Santos B.A.C.M."/>
            <person name="Zappacosta D."/>
            <person name="Garbus I."/>
            <person name="Selva J.P."/>
            <person name="Gallo C.A."/>
            <person name="Diaz A."/>
            <person name="Albertini E."/>
            <person name="Caccamo M."/>
            <person name="Echenique V."/>
        </authorList>
    </citation>
    <scope>NUCLEOTIDE SEQUENCE [LARGE SCALE GENOMIC DNA]</scope>
    <source>
        <strain evidence="3">cv. Victoria</strain>
        <tissue evidence="2">Leaf</tissue>
    </source>
</reference>
<proteinExistence type="predicted"/>
<feature type="compositionally biased region" description="Basic and acidic residues" evidence="1">
    <location>
        <begin position="289"/>
        <end position="304"/>
    </location>
</feature>
<accession>A0A5J9TR11</accession>
<feature type="compositionally biased region" description="Basic residues" evidence="1">
    <location>
        <begin position="371"/>
        <end position="381"/>
    </location>
</feature>
<evidence type="ECO:0000313" key="3">
    <source>
        <dbReference type="Proteomes" id="UP000324897"/>
    </source>
</evidence>
<dbReference type="AlphaFoldDB" id="A0A5J9TR11"/>
<feature type="compositionally biased region" description="Basic and acidic residues" evidence="1">
    <location>
        <begin position="319"/>
        <end position="344"/>
    </location>
</feature>
<dbReference type="PANTHER" id="PTHR21402:SF10">
    <property type="entry name" value="U11_U12 SMALL NUCLEAR RIBONUCLEOPROTEIN 48 KDA PROTEIN"/>
    <property type="match status" value="1"/>
</dbReference>
<evidence type="ECO:0000256" key="1">
    <source>
        <dbReference type="SAM" id="MobiDB-lite"/>
    </source>
</evidence>
<organism evidence="2 3">
    <name type="scientific">Eragrostis curvula</name>
    <name type="common">weeping love grass</name>
    <dbReference type="NCBI Taxonomy" id="38414"/>
    <lineage>
        <taxon>Eukaryota</taxon>
        <taxon>Viridiplantae</taxon>
        <taxon>Streptophyta</taxon>
        <taxon>Embryophyta</taxon>
        <taxon>Tracheophyta</taxon>
        <taxon>Spermatophyta</taxon>
        <taxon>Magnoliopsida</taxon>
        <taxon>Liliopsida</taxon>
        <taxon>Poales</taxon>
        <taxon>Poaceae</taxon>
        <taxon>PACMAD clade</taxon>
        <taxon>Chloridoideae</taxon>
        <taxon>Eragrostideae</taxon>
        <taxon>Eragrostidinae</taxon>
        <taxon>Eragrostis</taxon>
    </lineage>
</organism>
<dbReference type="Gramene" id="TVU13782">
    <property type="protein sequence ID" value="TVU13782"/>
    <property type="gene ID" value="EJB05_37208"/>
</dbReference>
<keyword evidence="3" id="KW-1185">Reference proteome</keyword>
<evidence type="ECO:0000313" key="2">
    <source>
        <dbReference type="EMBL" id="TVU13782.1"/>
    </source>
</evidence>
<dbReference type="Proteomes" id="UP000324897">
    <property type="component" value="Unassembled WGS sequence"/>
</dbReference>
<dbReference type="InterPro" id="IPR051591">
    <property type="entry name" value="UPF0224_FAM112_RNA_Proc"/>
</dbReference>
<feature type="region of interest" description="Disordered" evidence="1">
    <location>
        <begin position="219"/>
        <end position="408"/>
    </location>
</feature>
<gene>
    <name evidence="2" type="ORF">EJB05_37208</name>
</gene>